<evidence type="ECO:0000256" key="6">
    <source>
        <dbReference type="ARBA" id="ARBA00023136"/>
    </source>
</evidence>
<keyword evidence="5 7" id="KW-1133">Transmembrane helix</keyword>
<evidence type="ECO:0000256" key="4">
    <source>
        <dbReference type="ARBA" id="ARBA00022692"/>
    </source>
</evidence>
<feature type="transmembrane region" description="Helical" evidence="7">
    <location>
        <begin position="43"/>
        <end position="68"/>
    </location>
</feature>
<evidence type="ECO:0000313" key="9">
    <source>
        <dbReference type="EMBL" id="SDE04080.1"/>
    </source>
</evidence>
<evidence type="ECO:0000256" key="1">
    <source>
        <dbReference type="ARBA" id="ARBA00004141"/>
    </source>
</evidence>
<feature type="transmembrane region" description="Helical" evidence="7">
    <location>
        <begin position="175"/>
        <end position="194"/>
    </location>
</feature>
<keyword evidence="6 7" id="KW-0472">Membrane</keyword>
<dbReference type="Pfam" id="PF03600">
    <property type="entry name" value="CitMHS"/>
    <property type="match status" value="1"/>
</dbReference>
<dbReference type="Proteomes" id="UP000198995">
    <property type="component" value="Unassembled WGS sequence"/>
</dbReference>
<evidence type="ECO:0000313" key="10">
    <source>
        <dbReference type="Proteomes" id="UP000198995"/>
    </source>
</evidence>
<dbReference type="GO" id="GO:0005886">
    <property type="term" value="C:plasma membrane"/>
    <property type="evidence" value="ECO:0007669"/>
    <property type="project" value="TreeGrafter"/>
</dbReference>
<dbReference type="PANTHER" id="PTHR10283">
    <property type="entry name" value="SOLUTE CARRIER FAMILY 13 MEMBER"/>
    <property type="match status" value="1"/>
</dbReference>
<feature type="transmembrane region" description="Helical" evidence="7">
    <location>
        <begin position="464"/>
        <end position="482"/>
    </location>
</feature>
<accession>A0A1G6ZNE5</accession>
<keyword evidence="3" id="KW-0813">Transport</keyword>
<dbReference type="EMBL" id="FNAF01000014">
    <property type="protein sequence ID" value="SDE04080.1"/>
    <property type="molecule type" value="Genomic_DNA"/>
</dbReference>
<comment type="subcellular location">
    <subcellularLocation>
        <location evidence="1">Membrane</location>
        <topology evidence="1">Multi-pass membrane protein</topology>
    </subcellularLocation>
</comment>
<feature type="transmembrane region" description="Helical" evidence="7">
    <location>
        <begin position="335"/>
        <end position="352"/>
    </location>
</feature>
<dbReference type="AlphaFoldDB" id="A0A1G6ZNE5"/>
<dbReference type="RefSeq" id="WP_091792316.1">
    <property type="nucleotide sequence ID" value="NZ_FNAF01000014.1"/>
</dbReference>
<feature type="transmembrane region" description="Helical" evidence="7">
    <location>
        <begin position="419"/>
        <end position="444"/>
    </location>
</feature>
<proteinExistence type="inferred from homology"/>
<dbReference type="GO" id="GO:0022857">
    <property type="term" value="F:transmembrane transporter activity"/>
    <property type="evidence" value="ECO:0007669"/>
    <property type="project" value="TreeGrafter"/>
</dbReference>
<evidence type="ECO:0000259" key="8">
    <source>
        <dbReference type="Pfam" id="PF03600"/>
    </source>
</evidence>
<name>A0A1G6ZNE5_PEPNI</name>
<evidence type="ECO:0000256" key="5">
    <source>
        <dbReference type="ARBA" id="ARBA00022989"/>
    </source>
</evidence>
<protein>
    <submittedName>
        <fullName evidence="9">Sodium:sulfate symporter transmembrane region</fullName>
    </submittedName>
</protein>
<evidence type="ECO:0000256" key="3">
    <source>
        <dbReference type="ARBA" id="ARBA00022448"/>
    </source>
</evidence>
<feature type="transmembrane region" description="Helical" evidence="7">
    <location>
        <begin position="129"/>
        <end position="154"/>
    </location>
</feature>
<feature type="transmembrane region" description="Helical" evidence="7">
    <location>
        <begin position="268"/>
        <end position="286"/>
    </location>
</feature>
<feature type="transmembrane region" description="Helical" evidence="7">
    <location>
        <begin position="214"/>
        <end position="235"/>
    </location>
</feature>
<feature type="domain" description="Citrate transporter-like" evidence="8">
    <location>
        <begin position="50"/>
        <end position="424"/>
    </location>
</feature>
<reference evidence="9 10" key="1">
    <citation type="submission" date="2016-10" db="EMBL/GenBank/DDBJ databases">
        <authorList>
            <person name="de Groot N.N."/>
        </authorList>
    </citation>
    <scope>NUCLEOTIDE SEQUENCE [LARGE SCALE GENOMIC DNA]</scope>
    <source>
        <strain evidence="9 10">DSM 20475</strain>
    </source>
</reference>
<gene>
    <name evidence="9" type="ORF">SAMN04489866_11420</name>
</gene>
<feature type="transmembrane region" description="Helical" evidence="7">
    <location>
        <begin position="80"/>
        <end position="103"/>
    </location>
</feature>
<dbReference type="PANTHER" id="PTHR10283:SF82">
    <property type="entry name" value="SOLUTE CARRIER FAMILY 13 MEMBER 2"/>
    <property type="match status" value="1"/>
</dbReference>
<organism evidence="9 10">
    <name type="scientific">Peptococcus niger</name>
    <dbReference type="NCBI Taxonomy" id="2741"/>
    <lineage>
        <taxon>Bacteria</taxon>
        <taxon>Bacillati</taxon>
        <taxon>Bacillota</taxon>
        <taxon>Clostridia</taxon>
        <taxon>Eubacteriales</taxon>
        <taxon>Peptococcaceae</taxon>
        <taxon>Peptococcus</taxon>
    </lineage>
</organism>
<keyword evidence="10" id="KW-1185">Reference proteome</keyword>
<dbReference type="InterPro" id="IPR004680">
    <property type="entry name" value="Cit_transptr-like_dom"/>
</dbReference>
<evidence type="ECO:0000256" key="7">
    <source>
        <dbReference type="SAM" id="Phobius"/>
    </source>
</evidence>
<dbReference type="OrthoDB" id="5445144at2"/>
<evidence type="ECO:0000256" key="2">
    <source>
        <dbReference type="ARBA" id="ARBA00006772"/>
    </source>
</evidence>
<keyword evidence="4 7" id="KW-0812">Transmembrane</keyword>
<comment type="similarity">
    <text evidence="2">Belongs to the SLC13A/DASS transporter (TC 2.A.47) family. NADC subfamily.</text>
</comment>
<dbReference type="STRING" id="2741.SAMN04489866_11420"/>
<feature type="transmembrane region" description="Helical" evidence="7">
    <location>
        <begin position="298"/>
        <end position="315"/>
    </location>
</feature>
<feature type="transmembrane region" description="Helical" evidence="7">
    <location>
        <begin position="376"/>
        <end position="407"/>
    </location>
</feature>
<sequence length="483" mass="53110">MSTKASLPANREWLKALIVLGIAALGWIIPAPAPMTPIGVRCLAVFLAMIIGWSITASAWPSFLGLLLFPLTGVMPLKEFIAMGWGTDVMVFLILSFAMISYLEATGVSRFMASWLMTRSFLQGHPWRLIFMILFAAYWICSLVNTFIGIFLMWQIVYSITESIGQKPFDKFPTIMIFGIAMFGALSLTAMPWGGNAIVNLSVYANIAGESANMLEYILFTIPYGMACIGIYLLMAKFLFRLDVRPLVNIKKENIDHSALEMTAEKRTALIALLVFVVMLLGPGLIPKGTAAFEFYQRFGIAGILLLFMAGLLLLSHKGKPVFDFPTLTTKGVPWPMIMMVSVILAIGGTLMNEKTGIAPFLNQNLVPMLSDLPPVAFVVILIAVVVVLTNFMINMVVVAMFLPILIPMAESMGHSPMLLSFAVMLASTNAILTPAGCAAASVLFPNKDWITAKDIYKYGTPTVIIFSAFLIIYFFISMFIIY</sequence>
<feature type="transmembrane region" description="Helical" evidence="7">
    <location>
        <begin position="12"/>
        <end position="31"/>
    </location>
</feature>